<dbReference type="Pfam" id="PF08560">
    <property type="entry name" value="DUF1757"/>
    <property type="match status" value="1"/>
</dbReference>
<dbReference type="EMBL" id="VCAU01000036">
    <property type="protein sequence ID" value="KAF9889463.1"/>
    <property type="molecule type" value="Genomic_DNA"/>
</dbReference>
<dbReference type="InterPro" id="IPR013869">
    <property type="entry name" value="DUF1757"/>
</dbReference>
<name>A0AAD4CNG3_ASPNN</name>
<organism evidence="2 3">
    <name type="scientific">Aspergillus nanangensis</name>
    <dbReference type="NCBI Taxonomy" id="2582783"/>
    <lineage>
        <taxon>Eukaryota</taxon>
        <taxon>Fungi</taxon>
        <taxon>Dikarya</taxon>
        <taxon>Ascomycota</taxon>
        <taxon>Pezizomycotina</taxon>
        <taxon>Eurotiomycetes</taxon>
        <taxon>Eurotiomycetidae</taxon>
        <taxon>Eurotiales</taxon>
        <taxon>Aspergillaceae</taxon>
        <taxon>Aspergillus</taxon>
        <taxon>Aspergillus subgen. Circumdati</taxon>
    </lineage>
</organism>
<feature type="transmembrane region" description="Helical" evidence="1">
    <location>
        <begin position="57"/>
        <end position="79"/>
    </location>
</feature>
<proteinExistence type="predicted"/>
<feature type="transmembrane region" description="Helical" evidence="1">
    <location>
        <begin position="129"/>
        <end position="151"/>
    </location>
</feature>
<sequence length="152" mass="15942">MSQFFPQTEYAEDQPLARTILTTHVLNRGFQAGSAVGLLSGSLIPIFKRQSSTFPALLLRSTGIGGCVGTGLISLSLAARMWGAEEIEWKDRSWRLQHNAGQVAVDRWSQPGAVIGGALAVAFRRPGGGVLPVLGGAGWGALVGAVGGVLFR</sequence>
<keyword evidence="1" id="KW-1133">Transmembrane helix</keyword>
<comment type="caution">
    <text evidence="2">The sequence shown here is derived from an EMBL/GenBank/DDBJ whole genome shotgun (WGS) entry which is preliminary data.</text>
</comment>
<dbReference type="AlphaFoldDB" id="A0AAD4CNG3"/>
<gene>
    <name evidence="2" type="ORF">FE257_007365</name>
</gene>
<reference evidence="2" key="2">
    <citation type="submission" date="2020-02" db="EMBL/GenBank/DDBJ databases">
        <authorList>
            <person name="Gilchrist C.L.M."/>
            <person name="Chooi Y.-H."/>
        </authorList>
    </citation>
    <scope>NUCLEOTIDE SEQUENCE</scope>
    <source>
        <strain evidence="2">MST-FP2251</strain>
    </source>
</reference>
<keyword evidence="1" id="KW-0472">Membrane</keyword>
<protein>
    <submittedName>
        <fullName evidence="2">Uncharacterized protein</fullName>
    </submittedName>
</protein>
<dbReference type="Proteomes" id="UP001194746">
    <property type="component" value="Unassembled WGS sequence"/>
</dbReference>
<evidence type="ECO:0000256" key="1">
    <source>
        <dbReference type="SAM" id="Phobius"/>
    </source>
</evidence>
<accession>A0AAD4CNG3</accession>
<keyword evidence="1" id="KW-0812">Transmembrane</keyword>
<reference evidence="2" key="1">
    <citation type="journal article" date="2019" name="Beilstein J. Org. Chem.">
        <title>Nanangenines: drimane sesquiterpenoids as the dominant metabolite cohort of a novel Australian fungus, Aspergillus nanangensis.</title>
        <authorList>
            <person name="Lacey H.J."/>
            <person name="Gilchrist C.L.M."/>
            <person name="Crombie A."/>
            <person name="Kalaitzis J.A."/>
            <person name="Vuong D."/>
            <person name="Rutledge P.J."/>
            <person name="Turner P."/>
            <person name="Pitt J.I."/>
            <person name="Lacey E."/>
            <person name="Chooi Y.H."/>
            <person name="Piggott A.M."/>
        </authorList>
    </citation>
    <scope>NUCLEOTIDE SEQUENCE</scope>
    <source>
        <strain evidence="2">MST-FP2251</strain>
    </source>
</reference>
<evidence type="ECO:0000313" key="3">
    <source>
        <dbReference type="Proteomes" id="UP001194746"/>
    </source>
</evidence>
<keyword evidence="3" id="KW-1185">Reference proteome</keyword>
<evidence type="ECO:0000313" key="2">
    <source>
        <dbReference type="EMBL" id="KAF9889463.1"/>
    </source>
</evidence>